<evidence type="ECO:0000313" key="2">
    <source>
        <dbReference type="Proteomes" id="UP000054988"/>
    </source>
</evidence>
<accession>A0A0W0FZZ9</accession>
<gene>
    <name evidence="1" type="ORF">WG66_5551</name>
</gene>
<reference evidence="1 2" key="1">
    <citation type="submission" date="2015-12" db="EMBL/GenBank/DDBJ databases">
        <title>Draft genome sequence of Moniliophthora roreri, the causal agent of frosty pod rot of cacao.</title>
        <authorList>
            <person name="Aime M.C."/>
            <person name="Diaz-Valderrama J.R."/>
            <person name="Kijpornyongpan T."/>
            <person name="Phillips-Mora W."/>
        </authorList>
    </citation>
    <scope>NUCLEOTIDE SEQUENCE [LARGE SCALE GENOMIC DNA]</scope>
    <source>
        <strain evidence="1 2">MCA 2952</strain>
    </source>
</reference>
<sequence>MAALYEDMGQDRVSNKAEEVMRNGENRGTSNDHASILNIQIPIRPNGETIIDERRVLSPFLITSALTLDQVILMAVEGDDEESSGYACVVESDTAILVHTTRNSWGDTELFSSVRLIPKPTSALPGSRAIQQEL</sequence>
<protein>
    <submittedName>
        <fullName evidence="1">Uncharacterized protein</fullName>
    </submittedName>
</protein>
<name>A0A0W0FZZ9_MONRR</name>
<comment type="caution">
    <text evidence="1">The sequence shown here is derived from an EMBL/GenBank/DDBJ whole genome shotgun (WGS) entry which is preliminary data.</text>
</comment>
<dbReference type="AlphaFoldDB" id="A0A0W0FZZ9"/>
<organism evidence="1 2">
    <name type="scientific">Moniliophthora roreri</name>
    <name type="common">Frosty pod rot fungus</name>
    <name type="synonym">Monilia roreri</name>
    <dbReference type="NCBI Taxonomy" id="221103"/>
    <lineage>
        <taxon>Eukaryota</taxon>
        <taxon>Fungi</taxon>
        <taxon>Dikarya</taxon>
        <taxon>Basidiomycota</taxon>
        <taxon>Agaricomycotina</taxon>
        <taxon>Agaricomycetes</taxon>
        <taxon>Agaricomycetidae</taxon>
        <taxon>Agaricales</taxon>
        <taxon>Marasmiineae</taxon>
        <taxon>Marasmiaceae</taxon>
        <taxon>Moniliophthora</taxon>
    </lineage>
</organism>
<dbReference type="EMBL" id="LATX01001423">
    <property type="protein sequence ID" value="KTB41876.1"/>
    <property type="molecule type" value="Genomic_DNA"/>
</dbReference>
<proteinExistence type="predicted"/>
<dbReference type="Proteomes" id="UP000054988">
    <property type="component" value="Unassembled WGS sequence"/>
</dbReference>
<evidence type="ECO:0000313" key="1">
    <source>
        <dbReference type="EMBL" id="KTB41876.1"/>
    </source>
</evidence>